<reference evidence="2" key="2">
    <citation type="submission" date="2020-09" db="EMBL/GenBank/DDBJ databases">
        <authorList>
            <person name="Sun Q."/>
            <person name="Ohkuma M."/>
        </authorList>
    </citation>
    <scope>NUCLEOTIDE SEQUENCE</scope>
    <source>
        <strain evidence="2">JCM 5069</strain>
    </source>
</reference>
<dbReference type="InterPro" id="IPR008757">
    <property type="entry name" value="Peptidase_M6-like_domain"/>
</dbReference>
<dbReference type="NCBIfam" id="TIGR03296">
    <property type="entry name" value="M6dom_TIGR03296"/>
    <property type="match status" value="1"/>
</dbReference>
<gene>
    <name evidence="2" type="ORF">GCM10018793_44040</name>
</gene>
<evidence type="ECO:0000313" key="2">
    <source>
        <dbReference type="EMBL" id="GHH83008.1"/>
    </source>
</evidence>
<feature type="compositionally biased region" description="Low complexity" evidence="1">
    <location>
        <begin position="22"/>
        <end position="44"/>
    </location>
</feature>
<feature type="region of interest" description="Disordered" evidence="1">
    <location>
        <begin position="1"/>
        <end position="74"/>
    </location>
</feature>
<dbReference type="Proteomes" id="UP000603708">
    <property type="component" value="Unassembled WGS sequence"/>
</dbReference>
<dbReference type="AlphaFoldDB" id="A0A919L3V7"/>
<feature type="compositionally biased region" description="Low complexity" evidence="1">
    <location>
        <begin position="363"/>
        <end position="383"/>
    </location>
</feature>
<evidence type="ECO:0000313" key="3">
    <source>
        <dbReference type="Proteomes" id="UP000603708"/>
    </source>
</evidence>
<organism evidence="2 3">
    <name type="scientific">Streptomyces sulfonofaciens</name>
    <dbReference type="NCBI Taxonomy" id="68272"/>
    <lineage>
        <taxon>Bacteria</taxon>
        <taxon>Bacillati</taxon>
        <taxon>Actinomycetota</taxon>
        <taxon>Actinomycetes</taxon>
        <taxon>Kitasatosporales</taxon>
        <taxon>Streptomycetaceae</taxon>
        <taxon>Streptomyces</taxon>
    </lineage>
</organism>
<proteinExistence type="predicted"/>
<keyword evidence="3" id="KW-1185">Reference proteome</keyword>
<evidence type="ECO:0000256" key="1">
    <source>
        <dbReference type="SAM" id="MobiDB-lite"/>
    </source>
</evidence>
<dbReference type="EMBL" id="BNCD01000013">
    <property type="protein sequence ID" value="GHH83008.1"/>
    <property type="molecule type" value="Genomic_DNA"/>
</dbReference>
<feature type="compositionally biased region" description="Basic and acidic residues" evidence="1">
    <location>
        <begin position="1"/>
        <end position="11"/>
    </location>
</feature>
<reference evidence="2" key="1">
    <citation type="journal article" date="2014" name="Int. J. Syst. Evol. Microbiol.">
        <title>Complete genome sequence of Corynebacterium casei LMG S-19264T (=DSM 44701T), isolated from a smear-ripened cheese.</title>
        <authorList>
            <consortium name="US DOE Joint Genome Institute (JGI-PGF)"/>
            <person name="Walter F."/>
            <person name="Albersmeier A."/>
            <person name="Kalinowski J."/>
            <person name="Ruckert C."/>
        </authorList>
    </citation>
    <scope>NUCLEOTIDE SEQUENCE</scope>
    <source>
        <strain evidence="2">JCM 5069</strain>
    </source>
</reference>
<feature type="compositionally biased region" description="Gly residues" evidence="1">
    <location>
        <begin position="45"/>
        <end position="64"/>
    </location>
</feature>
<feature type="compositionally biased region" description="Gly residues" evidence="1">
    <location>
        <begin position="384"/>
        <end position="406"/>
    </location>
</feature>
<comment type="caution">
    <text evidence="2">The sequence shown here is derived from an EMBL/GenBank/DDBJ whole genome shotgun (WGS) entry which is preliminary data.</text>
</comment>
<dbReference type="GO" id="GO:0006508">
    <property type="term" value="P:proteolysis"/>
    <property type="evidence" value="ECO:0007669"/>
    <property type="project" value="InterPro"/>
</dbReference>
<sequence>MPRPLHSREMAEPFCGPGGPADGAVGAVHGPDGWWSGGPAEPFALGGGGGGNDAGRGGGSGGGGGDDEPRGPERRLRSTGAAITALTALAATSLVAGPAVAGRQPAPCALERTRAHHSEGLDTWNAAYPRPRRTVDALLVFLSFPDARPQTTPAELLADYFPATSRFYERASYGSFTLRPHPHRTWIRMPKPSTAYRIRRDWDAGHRTEYLRDAVAAADRHVDFGGFDLVYFVADPDAPGVDSDATKVVNFDQPFSVDGTSLRRIVTVFERHPPDRNVLAHETGHVFDLPDLYHRPSDGKGDWDTYVGDWDVMGSQFGLAPDFFGWHKWKLGWLDPRQVVCVEGGGSTRVDLAPLSAPPRRPGPALAAAAAAGSAPGADTGASTGTGGSAVAGTVGVGRGAGAGGPAGPPGPGGAEGGRAAEGARAARPARLVVVRTGRTSAIAFEARSARGNDRSTCTQGVLVYRVRSGTASGGGPVEVVDAHPATAACWGDSVYPPLADAPVRTGEHFRVPDERVRIDLEVGPRTKSGGWRVRVTTG</sequence>
<name>A0A919L3V7_9ACTN</name>
<dbReference type="PANTHER" id="PTHR41775:SF1">
    <property type="entry name" value="PEPTIDASE M6-LIKE DOMAIN-CONTAINING PROTEIN"/>
    <property type="match status" value="1"/>
</dbReference>
<feature type="region of interest" description="Disordered" evidence="1">
    <location>
        <begin position="349"/>
        <end position="427"/>
    </location>
</feature>
<protein>
    <recommendedName>
        <fullName evidence="4">M6 family metalloprotease domain-containing protein</fullName>
    </recommendedName>
</protein>
<accession>A0A919L3V7</accession>
<dbReference type="PANTHER" id="PTHR41775">
    <property type="entry name" value="SECRETED PROTEIN-RELATED"/>
    <property type="match status" value="1"/>
</dbReference>
<evidence type="ECO:0008006" key="4">
    <source>
        <dbReference type="Google" id="ProtNLM"/>
    </source>
</evidence>
<dbReference type="GO" id="GO:0008233">
    <property type="term" value="F:peptidase activity"/>
    <property type="evidence" value="ECO:0007669"/>
    <property type="project" value="InterPro"/>
</dbReference>